<sequence>MPQFQHEPEPDPHFAQDTEGLTVAHEVPIAVVEQRVSNLAQGALCLVLLTGPFLHILNLIPRGVLAGLFWYMGADTMQDNRITHRILYLLKDKNLTPVDEPVRKVRKSRLLLFLTLQLAGAGTAVGITDTVAAIGFPVIVLMLIPLRTFVIPQLPFTTEELTILDGPTASAFTLESVGGGVISKES</sequence>
<comment type="subcellular location">
    <subcellularLocation>
        <location evidence="1">Membrane</location>
        <topology evidence="1">Multi-pass membrane protein</topology>
    </subcellularLocation>
</comment>
<evidence type="ECO:0000256" key="3">
    <source>
        <dbReference type="ARBA" id="ARBA00022989"/>
    </source>
</evidence>
<evidence type="ECO:0000313" key="7">
    <source>
        <dbReference type="EMBL" id="THH02198.1"/>
    </source>
</evidence>
<feature type="transmembrane region" description="Helical" evidence="5">
    <location>
        <begin position="110"/>
        <end position="127"/>
    </location>
</feature>
<dbReference type="GO" id="GO:0080139">
    <property type="term" value="F:borate efflux transmembrane transporter activity"/>
    <property type="evidence" value="ECO:0007669"/>
    <property type="project" value="TreeGrafter"/>
</dbReference>
<evidence type="ECO:0000256" key="1">
    <source>
        <dbReference type="ARBA" id="ARBA00004141"/>
    </source>
</evidence>
<keyword evidence="8" id="KW-1185">Reference proteome</keyword>
<feature type="transmembrane region" description="Helical" evidence="5">
    <location>
        <begin position="133"/>
        <end position="150"/>
    </location>
</feature>
<feature type="domain" description="Bicarbonate transporter-like transmembrane" evidence="6">
    <location>
        <begin position="29"/>
        <end position="166"/>
    </location>
</feature>
<accession>A0A4S4KVU9</accession>
<evidence type="ECO:0000256" key="4">
    <source>
        <dbReference type="ARBA" id="ARBA00023136"/>
    </source>
</evidence>
<evidence type="ECO:0000313" key="8">
    <source>
        <dbReference type="Proteomes" id="UP000309038"/>
    </source>
</evidence>
<keyword evidence="2 5" id="KW-0812">Transmembrane</keyword>
<evidence type="ECO:0000256" key="2">
    <source>
        <dbReference type="ARBA" id="ARBA00022692"/>
    </source>
</evidence>
<evidence type="ECO:0000256" key="5">
    <source>
        <dbReference type="SAM" id="Phobius"/>
    </source>
</evidence>
<proteinExistence type="predicted"/>
<evidence type="ECO:0000259" key="6">
    <source>
        <dbReference type="Pfam" id="PF00955"/>
    </source>
</evidence>
<dbReference type="PANTHER" id="PTHR11453">
    <property type="entry name" value="ANION EXCHANGE PROTEIN"/>
    <property type="match status" value="1"/>
</dbReference>
<feature type="transmembrane region" description="Helical" evidence="5">
    <location>
        <begin position="53"/>
        <end position="72"/>
    </location>
</feature>
<keyword evidence="4 5" id="KW-0472">Membrane</keyword>
<reference evidence="7 8" key="1">
    <citation type="submission" date="2019-02" db="EMBL/GenBank/DDBJ databases">
        <title>Genome sequencing of the rare red list fungi Phlebia centrifuga.</title>
        <authorList>
            <person name="Buettner E."/>
            <person name="Kellner H."/>
        </authorList>
    </citation>
    <scope>NUCLEOTIDE SEQUENCE [LARGE SCALE GENOMIC DNA]</scope>
    <source>
        <strain evidence="7 8">DSM 108282</strain>
    </source>
</reference>
<keyword evidence="3 5" id="KW-1133">Transmembrane helix</keyword>
<comment type="caution">
    <text evidence="7">The sequence shown here is derived from an EMBL/GenBank/DDBJ whole genome shotgun (WGS) entry which is preliminary data.</text>
</comment>
<gene>
    <name evidence="7" type="ORF">EW026_g595</name>
</gene>
<dbReference type="GO" id="GO:0005452">
    <property type="term" value="F:solute:inorganic anion antiporter activity"/>
    <property type="evidence" value="ECO:0007669"/>
    <property type="project" value="InterPro"/>
</dbReference>
<organism evidence="7 8">
    <name type="scientific">Hermanssonia centrifuga</name>
    <dbReference type="NCBI Taxonomy" id="98765"/>
    <lineage>
        <taxon>Eukaryota</taxon>
        <taxon>Fungi</taxon>
        <taxon>Dikarya</taxon>
        <taxon>Basidiomycota</taxon>
        <taxon>Agaricomycotina</taxon>
        <taxon>Agaricomycetes</taxon>
        <taxon>Polyporales</taxon>
        <taxon>Meruliaceae</taxon>
        <taxon>Hermanssonia</taxon>
    </lineage>
</organism>
<dbReference type="GO" id="GO:0000324">
    <property type="term" value="C:fungal-type vacuole"/>
    <property type="evidence" value="ECO:0007669"/>
    <property type="project" value="TreeGrafter"/>
</dbReference>
<protein>
    <recommendedName>
        <fullName evidence="6">Bicarbonate transporter-like transmembrane domain-containing protein</fullName>
    </recommendedName>
</protein>
<name>A0A4S4KVU9_9APHY</name>
<dbReference type="GO" id="GO:0005886">
    <property type="term" value="C:plasma membrane"/>
    <property type="evidence" value="ECO:0007669"/>
    <property type="project" value="TreeGrafter"/>
</dbReference>
<dbReference type="Proteomes" id="UP000309038">
    <property type="component" value="Unassembled WGS sequence"/>
</dbReference>
<dbReference type="InterPro" id="IPR003020">
    <property type="entry name" value="HCO3_transpt_euk"/>
</dbReference>
<dbReference type="Pfam" id="PF00955">
    <property type="entry name" value="HCO3_cotransp"/>
    <property type="match status" value="1"/>
</dbReference>
<dbReference type="GO" id="GO:0006820">
    <property type="term" value="P:monoatomic anion transport"/>
    <property type="evidence" value="ECO:0007669"/>
    <property type="project" value="InterPro"/>
</dbReference>
<dbReference type="AlphaFoldDB" id="A0A4S4KVU9"/>
<dbReference type="PANTHER" id="PTHR11453:SF82">
    <property type="entry name" value="BORON TRANSPORTER 1"/>
    <property type="match status" value="1"/>
</dbReference>
<dbReference type="InterPro" id="IPR011531">
    <property type="entry name" value="HCO3_transpt-like_TM_dom"/>
</dbReference>
<dbReference type="GO" id="GO:0050801">
    <property type="term" value="P:monoatomic ion homeostasis"/>
    <property type="evidence" value="ECO:0007669"/>
    <property type="project" value="TreeGrafter"/>
</dbReference>
<dbReference type="EMBL" id="SGPJ01000009">
    <property type="protein sequence ID" value="THH02198.1"/>
    <property type="molecule type" value="Genomic_DNA"/>
</dbReference>